<dbReference type="Pfam" id="PF13620">
    <property type="entry name" value="CarboxypepD_reg"/>
    <property type="match status" value="1"/>
</dbReference>
<dbReference type="Gene3D" id="2.60.40.1120">
    <property type="entry name" value="Carboxypeptidase-like, regulatory domain"/>
    <property type="match status" value="1"/>
</dbReference>
<dbReference type="AlphaFoldDB" id="J9GGM5"/>
<protein>
    <submittedName>
        <fullName evidence="1">Secreted protein</fullName>
    </submittedName>
</protein>
<comment type="caution">
    <text evidence="1">The sequence shown here is derived from an EMBL/GenBank/DDBJ whole genome shotgun (WGS) entry which is preliminary data.</text>
</comment>
<accession>J9GGM5</accession>
<dbReference type="SUPFAM" id="SSF49452">
    <property type="entry name" value="Starch-binding domain-like"/>
    <property type="match status" value="1"/>
</dbReference>
<dbReference type="EMBL" id="AMCI01001128">
    <property type="protein sequence ID" value="EJX06537.1"/>
    <property type="molecule type" value="Genomic_DNA"/>
</dbReference>
<sequence>MQQATSLPITSKKMKKSLLLCSALWLTTISTMHAQSNSAYTITGTLTDSLTGTGEAYATLRILQAGKDNPVKVSTTNEKGQFRISVPRDGKYQIQFTAVGKQPLTRDIIFSRPGTTHLGTLKFQSISTELSAATVVA</sequence>
<name>J9GGM5_9ZZZZ</name>
<gene>
    <name evidence="1" type="ORF">EVA_05360</name>
</gene>
<evidence type="ECO:0000313" key="1">
    <source>
        <dbReference type="EMBL" id="EJX06537.1"/>
    </source>
</evidence>
<organism evidence="1">
    <name type="scientific">gut metagenome</name>
    <dbReference type="NCBI Taxonomy" id="749906"/>
    <lineage>
        <taxon>unclassified sequences</taxon>
        <taxon>metagenomes</taxon>
        <taxon>organismal metagenomes</taxon>
    </lineage>
</organism>
<proteinExistence type="predicted"/>
<reference evidence="1" key="1">
    <citation type="journal article" date="2012" name="PLoS ONE">
        <title>Gene sets for utilization of primary and secondary nutrition supplies in the distal gut of endangered iberian lynx.</title>
        <authorList>
            <person name="Alcaide M."/>
            <person name="Messina E."/>
            <person name="Richter M."/>
            <person name="Bargiela R."/>
            <person name="Peplies J."/>
            <person name="Huws S.A."/>
            <person name="Newbold C.J."/>
            <person name="Golyshin P.N."/>
            <person name="Simon M.A."/>
            <person name="Lopez G."/>
            <person name="Yakimov M.M."/>
            <person name="Ferrer M."/>
        </authorList>
    </citation>
    <scope>NUCLEOTIDE SEQUENCE</scope>
</reference>
<dbReference type="InterPro" id="IPR013784">
    <property type="entry name" value="Carb-bd-like_fold"/>
</dbReference>
<dbReference type="GO" id="GO:0030246">
    <property type="term" value="F:carbohydrate binding"/>
    <property type="evidence" value="ECO:0007669"/>
    <property type="project" value="InterPro"/>
</dbReference>